<reference evidence="1 2" key="1">
    <citation type="submission" date="2017-05" db="EMBL/GenBank/DDBJ databases">
        <title>Butyricicoccus porcorum sp. nov. a butyrate-producing bacterium from the swine intestinal tract.</title>
        <authorList>
            <person name="Trachsel J."/>
            <person name="Humphrey S."/>
            <person name="Allen H.K."/>
        </authorList>
    </citation>
    <scope>NUCLEOTIDE SEQUENCE [LARGE SCALE GENOMIC DNA]</scope>
    <source>
        <strain evidence="1">BB10</strain>
    </source>
</reference>
<dbReference type="Pfam" id="PF02423">
    <property type="entry name" value="OCD_Mu_crystall"/>
    <property type="match status" value="1"/>
</dbReference>
<name>A0A252F6S4_9FIRM</name>
<dbReference type="Proteomes" id="UP000194903">
    <property type="component" value="Unassembled WGS sequence"/>
</dbReference>
<dbReference type="InterPro" id="IPR023401">
    <property type="entry name" value="ODC_N"/>
</dbReference>
<organism evidence="1 2">
    <name type="scientific">Butyricicoccus porcorum</name>
    <dbReference type="NCBI Taxonomy" id="1945634"/>
    <lineage>
        <taxon>Bacteria</taxon>
        <taxon>Bacillati</taxon>
        <taxon>Bacillota</taxon>
        <taxon>Clostridia</taxon>
        <taxon>Eubacteriales</taxon>
        <taxon>Butyricicoccaceae</taxon>
        <taxon>Butyricicoccus</taxon>
    </lineage>
</organism>
<dbReference type="PIRSF" id="PIRSF001439">
    <property type="entry name" value="CryM"/>
    <property type="match status" value="1"/>
</dbReference>
<evidence type="ECO:0000313" key="1">
    <source>
        <dbReference type="EMBL" id="OUM21473.1"/>
    </source>
</evidence>
<dbReference type="GO" id="GO:0005737">
    <property type="term" value="C:cytoplasm"/>
    <property type="evidence" value="ECO:0007669"/>
    <property type="project" value="TreeGrafter"/>
</dbReference>
<dbReference type="OrthoDB" id="9792005at2"/>
<gene>
    <name evidence="1" type="ORF">CBW42_02555</name>
</gene>
<comment type="caution">
    <text evidence="1">The sequence shown here is derived from an EMBL/GenBank/DDBJ whole genome shotgun (WGS) entry which is preliminary data.</text>
</comment>
<dbReference type="InterPro" id="IPR003462">
    <property type="entry name" value="ODC_Mu_crystall"/>
</dbReference>
<dbReference type="EMBL" id="NHOC01000002">
    <property type="protein sequence ID" value="OUM21473.1"/>
    <property type="molecule type" value="Genomic_DNA"/>
</dbReference>
<dbReference type="PANTHER" id="PTHR13812">
    <property type="entry name" value="KETIMINE REDUCTASE MU-CRYSTALLIN"/>
    <property type="match status" value="1"/>
</dbReference>
<dbReference type="Gene3D" id="3.40.50.720">
    <property type="entry name" value="NAD(P)-binding Rossmann-like Domain"/>
    <property type="match status" value="1"/>
</dbReference>
<dbReference type="RefSeq" id="WP_087017448.1">
    <property type="nucleotide sequence ID" value="NZ_CP178353.1"/>
</dbReference>
<dbReference type="SUPFAM" id="SSF51735">
    <property type="entry name" value="NAD(P)-binding Rossmann-fold domains"/>
    <property type="match status" value="1"/>
</dbReference>
<keyword evidence="2" id="KW-1185">Reference proteome</keyword>
<sequence length="380" mass="41532">MELPKVDFLYLSEPDMIQAGVKNMAGCIDAMEDVFSLMSKGDYMMGGPNGNEHGIKMMFPKTSNVEGMPLDGPDRRVVAMPAYLGGKYHLCGIKCYGSDQRNRGKGLPRSILMLTLMDLETGVPIAYMSANVLSAMRTGAVPGLGARHLSAKNPKVATIVGPGVMGRTAIDGFVTAQPTIDTVKIKGRSQSGIEAFINYCKQTHPTLKNFIVCENMEQACRDSDIICCGTTNAPVFEDNPYVNGEWLKPGCLVMATSAMLMDEAFMADKTKCKLISDNYKMYEGWGVGREYPTQKTVSSLIGMRFYDLVASGKMKREDITDIGDILNGYATGRESEDQVIVYAVGGMPTEDIAWGYTCYQKALEMGIGTPLHLWDKPDMA</sequence>
<proteinExistence type="predicted"/>
<dbReference type="NCBIfam" id="NF004848">
    <property type="entry name" value="PRK06199.1"/>
    <property type="match status" value="1"/>
</dbReference>
<dbReference type="PANTHER" id="PTHR13812:SF19">
    <property type="entry name" value="KETIMINE REDUCTASE MU-CRYSTALLIN"/>
    <property type="match status" value="1"/>
</dbReference>
<dbReference type="InterPro" id="IPR036291">
    <property type="entry name" value="NAD(P)-bd_dom_sf"/>
</dbReference>
<evidence type="ECO:0000313" key="2">
    <source>
        <dbReference type="Proteomes" id="UP000194903"/>
    </source>
</evidence>
<protein>
    <submittedName>
        <fullName evidence="1">Ornithine cyclodeaminase</fullName>
    </submittedName>
</protein>
<dbReference type="AlphaFoldDB" id="A0A252F6S4"/>
<dbReference type="Gene3D" id="3.30.1780.10">
    <property type="entry name" value="ornithine cyclodeaminase, domain 1"/>
    <property type="match status" value="1"/>
</dbReference>
<accession>A0A252F6S4</accession>